<dbReference type="PROSITE" id="PS50011">
    <property type="entry name" value="PROTEIN_KINASE_DOM"/>
    <property type="match status" value="1"/>
</dbReference>
<dbReference type="VEuPathDB" id="FungiDB:RhiirA1_456806"/>
<evidence type="ECO:0000313" key="2">
    <source>
        <dbReference type="EMBL" id="PKY59792.1"/>
    </source>
</evidence>
<dbReference type="InterPro" id="IPR011009">
    <property type="entry name" value="Kinase-like_dom_sf"/>
</dbReference>
<proteinExistence type="predicted"/>
<dbReference type="Proteomes" id="UP000234323">
    <property type="component" value="Unassembled WGS sequence"/>
</dbReference>
<dbReference type="InterPro" id="IPR001245">
    <property type="entry name" value="Ser-Thr/Tyr_kinase_cat_dom"/>
</dbReference>
<dbReference type="SUPFAM" id="SSF56112">
    <property type="entry name" value="Protein kinase-like (PK-like)"/>
    <property type="match status" value="1"/>
</dbReference>
<dbReference type="GO" id="GO:0004674">
    <property type="term" value="F:protein serine/threonine kinase activity"/>
    <property type="evidence" value="ECO:0007669"/>
    <property type="project" value="TreeGrafter"/>
</dbReference>
<dbReference type="InterPro" id="IPR000719">
    <property type="entry name" value="Prot_kinase_dom"/>
</dbReference>
<feature type="non-terminal residue" evidence="2">
    <location>
        <position position="85"/>
    </location>
</feature>
<feature type="domain" description="Protein kinase" evidence="1">
    <location>
        <begin position="1"/>
        <end position="80"/>
    </location>
</feature>
<sequence>QAADIYGFGMIMLELISGEPPFVNREYDENLALAICYGERPQIPEYTPEPYAELMKRCWDPIPTNRPKGEELKEAFDKLLQGLDF</sequence>
<reference evidence="2 3" key="1">
    <citation type="submission" date="2015-10" db="EMBL/GenBank/DDBJ databases">
        <title>Genome analyses suggest a sexual origin of heterokaryosis in a supposedly ancient asexual fungus.</title>
        <authorList>
            <person name="Ropars J."/>
            <person name="Sedzielewska K."/>
            <person name="Noel J."/>
            <person name="Charron P."/>
            <person name="Farinelli L."/>
            <person name="Marton T."/>
            <person name="Kruger M."/>
            <person name="Pelin A."/>
            <person name="Brachmann A."/>
            <person name="Corradi N."/>
        </authorList>
    </citation>
    <scope>NUCLEOTIDE SEQUENCE [LARGE SCALE GENOMIC DNA]</scope>
    <source>
        <strain evidence="2 3">A4</strain>
    </source>
</reference>
<evidence type="ECO:0000259" key="1">
    <source>
        <dbReference type="PROSITE" id="PS50011"/>
    </source>
</evidence>
<evidence type="ECO:0000313" key="3">
    <source>
        <dbReference type="Proteomes" id="UP000234323"/>
    </source>
</evidence>
<comment type="caution">
    <text evidence="2">The sequence shown here is derived from an EMBL/GenBank/DDBJ whole genome shotgun (WGS) entry which is preliminary data.</text>
</comment>
<dbReference type="GO" id="GO:0005524">
    <property type="term" value="F:ATP binding"/>
    <property type="evidence" value="ECO:0007669"/>
    <property type="project" value="InterPro"/>
</dbReference>
<dbReference type="EMBL" id="LLXI01003768">
    <property type="protein sequence ID" value="PKY59792.1"/>
    <property type="molecule type" value="Genomic_DNA"/>
</dbReference>
<dbReference type="PANTHER" id="PTHR44329">
    <property type="entry name" value="SERINE/THREONINE-PROTEIN KINASE TNNI3K-RELATED"/>
    <property type="match status" value="1"/>
</dbReference>
<dbReference type="InterPro" id="IPR051681">
    <property type="entry name" value="Ser/Thr_Kinases-Pseudokinases"/>
</dbReference>
<keyword evidence="3" id="KW-1185">Reference proteome</keyword>
<dbReference type="AlphaFoldDB" id="A0A2I1HLM7"/>
<feature type="non-terminal residue" evidence="2">
    <location>
        <position position="1"/>
    </location>
</feature>
<dbReference type="Pfam" id="PF07714">
    <property type="entry name" value="PK_Tyr_Ser-Thr"/>
    <property type="match status" value="1"/>
</dbReference>
<protein>
    <recommendedName>
        <fullName evidence="1">Protein kinase domain-containing protein</fullName>
    </recommendedName>
</protein>
<gene>
    <name evidence="2" type="ORF">RhiirA4_308798</name>
</gene>
<name>A0A2I1HLM7_9GLOM</name>
<organism evidence="2 3">
    <name type="scientific">Rhizophagus irregularis</name>
    <dbReference type="NCBI Taxonomy" id="588596"/>
    <lineage>
        <taxon>Eukaryota</taxon>
        <taxon>Fungi</taxon>
        <taxon>Fungi incertae sedis</taxon>
        <taxon>Mucoromycota</taxon>
        <taxon>Glomeromycotina</taxon>
        <taxon>Glomeromycetes</taxon>
        <taxon>Glomerales</taxon>
        <taxon>Glomeraceae</taxon>
        <taxon>Rhizophagus</taxon>
    </lineage>
</organism>
<dbReference type="Gene3D" id="1.10.510.10">
    <property type="entry name" value="Transferase(Phosphotransferase) domain 1"/>
    <property type="match status" value="1"/>
</dbReference>
<accession>A0A2I1HLM7</accession>